<reference evidence="1 2" key="1">
    <citation type="submission" date="2014-05" db="EMBL/GenBank/DDBJ databases">
        <title>Draft Genome Sequence of Kitasatospora cheerisanensis KCTC 2395.</title>
        <authorList>
            <person name="Nam D.H."/>
        </authorList>
    </citation>
    <scope>NUCLEOTIDE SEQUENCE [LARGE SCALE GENOMIC DNA]</scope>
    <source>
        <strain evidence="1 2">KCTC 2395</strain>
    </source>
</reference>
<keyword evidence="2" id="KW-1185">Reference proteome</keyword>
<dbReference type="EMBL" id="JNBY01000035">
    <property type="protein sequence ID" value="KDN87421.1"/>
    <property type="molecule type" value="Genomic_DNA"/>
</dbReference>
<accession>A0A066ZAS8</accession>
<evidence type="ECO:0000313" key="1">
    <source>
        <dbReference type="EMBL" id="KDN87421.1"/>
    </source>
</evidence>
<protein>
    <submittedName>
        <fullName evidence="1">Uncharacterized protein</fullName>
    </submittedName>
</protein>
<proteinExistence type="predicted"/>
<name>A0A066ZAS8_9ACTN</name>
<comment type="caution">
    <text evidence="1">The sequence shown here is derived from an EMBL/GenBank/DDBJ whole genome shotgun (WGS) entry which is preliminary data.</text>
</comment>
<sequence>MAAATAGAVLLLGSGCTSGSGTGHSDSGTASAAAGGAEAICDALVTAQDLPAGYKDWPTPTRCDNDAKIHTASFRGTGGGLETLDELLEREENAAEASTRLPELVGELNKLIGTPPEQDATLFRDLGDEVHYFTEQNAKTHWNTLYIRRGRLVVYLSVTKLSPFSAADMHEFAAKAVQRASGLA</sequence>
<dbReference type="AlphaFoldDB" id="A0A066ZAS8"/>
<evidence type="ECO:0000313" key="2">
    <source>
        <dbReference type="Proteomes" id="UP000027178"/>
    </source>
</evidence>
<dbReference type="Proteomes" id="UP000027178">
    <property type="component" value="Unassembled WGS sequence"/>
</dbReference>
<dbReference type="HOGENOM" id="CLU_1466357_0_0_11"/>
<gene>
    <name evidence="1" type="ORF">KCH_07930</name>
</gene>
<dbReference type="PATRIC" id="fig|1348663.4.peg.754"/>
<organism evidence="1 2">
    <name type="scientific">Kitasatospora cheerisanensis KCTC 2395</name>
    <dbReference type="NCBI Taxonomy" id="1348663"/>
    <lineage>
        <taxon>Bacteria</taxon>
        <taxon>Bacillati</taxon>
        <taxon>Actinomycetota</taxon>
        <taxon>Actinomycetes</taxon>
        <taxon>Kitasatosporales</taxon>
        <taxon>Streptomycetaceae</taxon>
        <taxon>Kitasatospora</taxon>
    </lineage>
</organism>
<dbReference type="eggNOG" id="ENOG50320RW">
    <property type="taxonomic scope" value="Bacteria"/>
</dbReference>